<gene>
    <name evidence="2" type="ORF">MM415B02249_0004</name>
</gene>
<organism evidence="2">
    <name type="scientific">viral metagenome</name>
    <dbReference type="NCBI Taxonomy" id="1070528"/>
    <lineage>
        <taxon>unclassified sequences</taxon>
        <taxon>metagenomes</taxon>
        <taxon>organismal metagenomes</taxon>
    </lineage>
</organism>
<sequence length="116" mass="13915">MELDLIEGVWWVLIGYTTFIRMKYVWQGNKVRRTKSTRDVSTKAILNTHVEYWIMFAHNLNVSDVKDQFFWGFGIFTTAYTVYCLWKYREDRSMSLLQWLSKGITGKLKDEGGWLW</sequence>
<dbReference type="EMBL" id="MT142561">
    <property type="protein sequence ID" value="QJA85207.1"/>
    <property type="molecule type" value="Genomic_DNA"/>
</dbReference>
<name>A0A6M3KSY2_9ZZZZ</name>
<dbReference type="AlphaFoldDB" id="A0A6M3KSY2"/>
<proteinExistence type="predicted"/>
<accession>A0A6M3KSY2</accession>
<evidence type="ECO:0000256" key="1">
    <source>
        <dbReference type="SAM" id="Phobius"/>
    </source>
</evidence>
<reference evidence="2" key="1">
    <citation type="submission" date="2020-03" db="EMBL/GenBank/DDBJ databases">
        <title>The deep terrestrial virosphere.</title>
        <authorList>
            <person name="Holmfeldt K."/>
            <person name="Nilsson E."/>
            <person name="Simone D."/>
            <person name="Lopez-Fernandez M."/>
            <person name="Wu X."/>
            <person name="de Brujin I."/>
            <person name="Lundin D."/>
            <person name="Andersson A."/>
            <person name="Bertilsson S."/>
            <person name="Dopson M."/>
        </authorList>
    </citation>
    <scope>NUCLEOTIDE SEQUENCE</scope>
    <source>
        <strain evidence="2">MM415B02249</strain>
    </source>
</reference>
<keyword evidence="1" id="KW-1133">Transmembrane helix</keyword>
<keyword evidence="1" id="KW-0472">Membrane</keyword>
<keyword evidence="1" id="KW-0812">Transmembrane</keyword>
<evidence type="ECO:0000313" key="2">
    <source>
        <dbReference type="EMBL" id="QJA85207.1"/>
    </source>
</evidence>
<protein>
    <submittedName>
        <fullName evidence="2">Uncharacterized protein</fullName>
    </submittedName>
</protein>
<feature type="transmembrane region" description="Helical" evidence="1">
    <location>
        <begin position="69"/>
        <end position="86"/>
    </location>
</feature>